<dbReference type="STRING" id="72664.V4LHM2"/>
<evidence type="ECO:0000256" key="13">
    <source>
        <dbReference type="ARBA" id="ARBA00023016"/>
    </source>
</evidence>
<evidence type="ECO:0000256" key="18">
    <source>
        <dbReference type="SAM" id="MobiDB-lite"/>
    </source>
</evidence>
<dbReference type="OMA" id="HHIGSDH"/>
<evidence type="ECO:0000256" key="14">
    <source>
        <dbReference type="ARBA" id="ARBA00023136"/>
    </source>
</evidence>
<dbReference type="SMART" id="SM00327">
    <property type="entry name" value="VWA"/>
    <property type="match status" value="1"/>
</dbReference>
<keyword evidence="5" id="KW-1003">Cell membrane</keyword>
<dbReference type="Pfam" id="PF13920">
    <property type="entry name" value="zf-C3HC4_3"/>
    <property type="match status" value="1"/>
</dbReference>
<dbReference type="KEGG" id="eus:EUTSA_v10020651mg"/>
<evidence type="ECO:0000256" key="3">
    <source>
        <dbReference type="ARBA" id="ARBA00004193"/>
    </source>
</evidence>
<evidence type="ECO:0000256" key="1">
    <source>
        <dbReference type="ARBA" id="ARBA00000900"/>
    </source>
</evidence>
<evidence type="ECO:0000256" key="7">
    <source>
        <dbReference type="ARBA" id="ARBA00022682"/>
    </source>
</evidence>
<feature type="compositionally biased region" description="Basic and acidic residues" evidence="18">
    <location>
        <begin position="1"/>
        <end position="12"/>
    </location>
</feature>
<dbReference type="Gene3D" id="3.30.40.10">
    <property type="entry name" value="Zinc/RING finger domain, C3HC4 (zinc finger)"/>
    <property type="match status" value="1"/>
</dbReference>
<sequence>MGGNNSKEEWRQEPSSSSSSTTSSTSWASHQSYPQYGPDSYNYPPAPTYAPAPAPAPVPAPTPAPATAPASAPSFGHHLQPPYSQEGYAYPYPPPQASQSHGSDGKKFDRRYSKISDNYASLDQVSEALGRAGLESSNLIVGIDFTKSNEWTGANSFNRKSLHHISNTLNPYEQAITIIGRTLAAFDEDNLIPCYGFGDASTHDQDVFSFYPEGRFCNGFEEVLARYREIVPQLKLAGPTSFAPIIEMAMTVVEQSSGQYHVLVIIADGQVTRSVDTEHGQLSPQEQKTVDAIVKASTLPLSIVLVGVGDGPWDMMQEFDDNIPARAFDNFQFVNFTEIMSKNKEQSRKETEFALSALMEIPPQYKATIELNLLGQRNGTIPERIPLPPPGQCGATFFNPSKTSRIPSFEPSVPTYPIESKHMDENQLCPICLSNPKNMAFGCGHQTCCECGPDLKVCPICRAPIQTRIKLY</sequence>
<organism evidence="20 21">
    <name type="scientific">Eutrema salsugineum</name>
    <name type="common">Saltwater cress</name>
    <name type="synonym">Sisymbrium salsugineum</name>
    <dbReference type="NCBI Taxonomy" id="72664"/>
    <lineage>
        <taxon>Eukaryota</taxon>
        <taxon>Viridiplantae</taxon>
        <taxon>Streptophyta</taxon>
        <taxon>Embryophyta</taxon>
        <taxon>Tracheophyta</taxon>
        <taxon>Spermatophyta</taxon>
        <taxon>Magnoliopsida</taxon>
        <taxon>eudicotyledons</taxon>
        <taxon>Gunneridae</taxon>
        <taxon>Pentapetalae</taxon>
        <taxon>rosids</taxon>
        <taxon>malvids</taxon>
        <taxon>Brassicales</taxon>
        <taxon>Brassicaceae</taxon>
        <taxon>Eutremeae</taxon>
        <taxon>Eutrema</taxon>
    </lineage>
</organism>
<evidence type="ECO:0000256" key="15">
    <source>
        <dbReference type="ARBA" id="ARBA00023242"/>
    </source>
</evidence>
<feature type="compositionally biased region" description="Low complexity" evidence="18">
    <location>
        <begin position="15"/>
        <end position="26"/>
    </location>
</feature>
<keyword evidence="9" id="KW-0479">Metal-binding</keyword>
<feature type="domain" description="RING-type" evidence="19">
    <location>
        <begin position="429"/>
        <end position="462"/>
    </location>
</feature>
<evidence type="ECO:0000256" key="2">
    <source>
        <dbReference type="ARBA" id="ARBA00004123"/>
    </source>
</evidence>
<dbReference type="SUPFAM" id="SSF57850">
    <property type="entry name" value="RING/U-box"/>
    <property type="match status" value="1"/>
</dbReference>
<dbReference type="Gramene" id="ESQ49986">
    <property type="protein sequence ID" value="ESQ49986"/>
    <property type="gene ID" value="EUTSA_v10020651mg"/>
</dbReference>
<evidence type="ECO:0000313" key="21">
    <source>
        <dbReference type="Proteomes" id="UP000030689"/>
    </source>
</evidence>
<dbReference type="InterPro" id="IPR052079">
    <property type="entry name" value="E3_ligase/Copine_domain"/>
</dbReference>
<dbReference type="PANTHER" id="PTHR45751:SF15">
    <property type="entry name" value="E3 UBIQUITIN-PROTEIN LIGASE RGLG1"/>
    <property type="match status" value="1"/>
</dbReference>
<proteinExistence type="predicted"/>
<dbReference type="FunFam" id="3.30.40.10:FF:000657">
    <property type="entry name" value="E3 ubiquitin-protein ligase RGLG1"/>
    <property type="match status" value="1"/>
</dbReference>
<evidence type="ECO:0000256" key="5">
    <source>
        <dbReference type="ARBA" id="ARBA00022475"/>
    </source>
</evidence>
<gene>
    <name evidence="20" type="ORF">EUTSA_v10020651mg</name>
</gene>
<keyword evidence="10 17" id="KW-0863">Zinc-finger</keyword>
<dbReference type="GO" id="GO:0005886">
    <property type="term" value="C:plasma membrane"/>
    <property type="evidence" value="ECO:0007669"/>
    <property type="project" value="UniProtKB-SubCell"/>
</dbReference>
<dbReference type="GO" id="GO:0008270">
    <property type="term" value="F:zinc ion binding"/>
    <property type="evidence" value="ECO:0007669"/>
    <property type="project" value="UniProtKB-KW"/>
</dbReference>
<feature type="region of interest" description="Disordered" evidence="18">
    <location>
        <begin position="1"/>
        <end position="109"/>
    </location>
</feature>
<protein>
    <recommendedName>
        <fullName evidence="4">RING-type E3 ubiquitin transferase</fullName>
        <ecNumber evidence="4">2.3.2.27</ecNumber>
    </recommendedName>
</protein>
<dbReference type="GO" id="GO:0009738">
    <property type="term" value="P:abscisic acid-activated signaling pathway"/>
    <property type="evidence" value="ECO:0007669"/>
    <property type="project" value="UniProtKB-KW"/>
</dbReference>
<dbReference type="PANTHER" id="PTHR45751">
    <property type="entry name" value="COPINE FAMILY PROTEIN 1"/>
    <property type="match status" value="1"/>
</dbReference>
<keyword evidence="7" id="KW-0938">Abscisic acid signaling pathway</keyword>
<dbReference type="InterPro" id="IPR001841">
    <property type="entry name" value="Znf_RING"/>
</dbReference>
<dbReference type="EC" id="2.3.2.27" evidence="4"/>
<dbReference type="GO" id="GO:0061630">
    <property type="term" value="F:ubiquitin protein ligase activity"/>
    <property type="evidence" value="ECO:0007669"/>
    <property type="project" value="UniProtKB-EC"/>
</dbReference>
<keyword evidence="11" id="KW-0833">Ubl conjugation pathway</keyword>
<dbReference type="GO" id="GO:0080148">
    <property type="term" value="P:negative regulation of response to water deprivation"/>
    <property type="evidence" value="ECO:0007669"/>
    <property type="project" value="EnsemblPlants"/>
</dbReference>
<dbReference type="InterPro" id="IPR013083">
    <property type="entry name" value="Znf_RING/FYVE/PHD"/>
</dbReference>
<accession>V4LHM2</accession>
<evidence type="ECO:0000256" key="6">
    <source>
        <dbReference type="ARBA" id="ARBA00022679"/>
    </source>
</evidence>
<dbReference type="GO" id="GO:0009789">
    <property type="term" value="P:positive regulation of abscisic acid-activated signaling pathway"/>
    <property type="evidence" value="ECO:0007669"/>
    <property type="project" value="EnsemblPlants"/>
</dbReference>
<keyword evidence="8" id="KW-0519">Myristate</keyword>
<dbReference type="EMBL" id="KI517408">
    <property type="protein sequence ID" value="ESQ49986.1"/>
    <property type="molecule type" value="Genomic_DNA"/>
</dbReference>
<dbReference type="Pfam" id="PF07002">
    <property type="entry name" value="Copine"/>
    <property type="match status" value="1"/>
</dbReference>
<dbReference type="GO" id="GO:0070534">
    <property type="term" value="P:protein K63-linked ubiquitination"/>
    <property type="evidence" value="ECO:0007669"/>
    <property type="project" value="EnsemblPlants"/>
</dbReference>
<evidence type="ECO:0000256" key="8">
    <source>
        <dbReference type="ARBA" id="ARBA00022707"/>
    </source>
</evidence>
<evidence type="ECO:0000256" key="9">
    <source>
        <dbReference type="ARBA" id="ARBA00022723"/>
    </source>
</evidence>
<dbReference type="Proteomes" id="UP000030689">
    <property type="component" value="Unassembled WGS sequence"/>
</dbReference>
<keyword evidence="13" id="KW-0346">Stress response</keyword>
<dbReference type="SUPFAM" id="SSF53300">
    <property type="entry name" value="vWA-like"/>
    <property type="match status" value="1"/>
</dbReference>
<comment type="subcellular location">
    <subcellularLocation>
        <location evidence="3">Cell membrane</location>
        <topology evidence="3">Lipid-anchor</topology>
    </subcellularLocation>
    <subcellularLocation>
        <location evidence="2">Nucleus</location>
    </subcellularLocation>
</comment>
<dbReference type="OrthoDB" id="5855668at2759"/>
<dbReference type="Gramene" id="ESQ49987">
    <property type="protein sequence ID" value="ESQ49987"/>
    <property type="gene ID" value="EUTSA_v10020651mg"/>
</dbReference>
<evidence type="ECO:0000256" key="11">
    <source>
        <dbReference type="ARBA" id="ARBA00022786"/>
    </source>
</evidence>
<evidence type="ECO:0000256" key="10">
    <source>
        <dbReference type="ARBA" id="ARBA00022771"/>
    </source>
</evidence>
<keyword evidence="14" id="KW-0472">Membrane</keyword>
<dbReference type="AlphaFoldDB" id="V4LHM2"/>
<feature type="compositionally biased region" description="Pro residues" evidence="18">
    <location>
        <begin position="44"/>
        <end position="66"/>
    </location>
</feature>
<reference evidence="20 21" key="1">
    <citation type="journal article" date="2013" name="Front. Plant Sci.">
        <title>The Reference Genome of the Halophytic Plant Eutrema salsugineum.</title>
        <authorList>
            <person name="Yang R."/>
            <person name="Jarvis D.E."/>
            <person name="Chen H."/>
            <person name="Beilstein M.A."/>
            <person name="Grimwood J."/>
            <person name="Jenkins J."/>
            <person name="Shu S."/>
            <person name="Prochnik S."/>
            <person name="Xin M."/>
            <person name="Ma C."/>
            <person name="Schmutz J."/>
            <person name="Wing R.A."/>
            <person name="Mitchell-Olds T."/>
            <person name="Schumaker K.S."/>
            <person name="Wang X."/>
        </authorList>
    </citation>
    <scope>NUCLEOTIDE SEQUENCE [LARGE SCALE GENOMIC DNA]</scope>
</reference>
<keyword evidence="21" id="KW-1185">Reference proteome</keyword>
<comment type="catalytic activity">
    <reaction evidence="1">
        <text>S-ubiquitinyl-[E2 ubiquitin-conjugating enzyme]-L-cysteine + [acceptor protein]-L-lysine = [E2 ubiquitin-conjugating enzyme]-L-cysteine + N(6)-ubiquitinyl-[acceptor protein]-L-lysine.</text>
        <dbReference type="EC" id="2.3.2.27"/>
    </reaction>
</comment>
<keyword evidence="6" id="KW-0808">Transferase</keyword>
<dbReference type="EMBL" id="KI517408">
    <property type="protein sequence ID" value="ESQ49987.1"/>
    <property type="molecule type" value="Genomic_DNA"/>
</dbReference>
<dbReference type="CDD" id="cd16729">
    <property type="entry name" value="RING-HC_RGLG_plant"/>
    <property type="match status" value="1"/>
</dbReference>
<dbReference type="InterPro" id="IPR010734">
    <property type="entry name" value="Copine_C"/>
</dbReference>
<dbReference type="EMBL" id="KI517408">
    <property type="protein sequence ID" value="ESQ49985.1"/>
    <property type="molecule type" value="Genomic_DNA"/>
</dbReference>
<evidence type="ECO:0000256" key="12">
    <source>
        <dbReference type="ARBA" id="ARBA00022833"/>
    </source>
</evidence>
<name>V4LHM2_EUTSA</name>
<keyword evidence="12" id="KW-0862">Zinc</keyword>
<dbReference type="InterPro" id="IPR036465">
    <property type="entry name" value="vWFA_dom_sf"/>
</dbReference>
<dbReference type="eggNOG" id="KOG1327">
    <property type="taxonomic scope" value="Eukaryota"/>
</dbReference>
<dbReference type="GO" id="GO:0005634">
    <property type="term" value="C:nucleus"/>
    <property type="evidence" value="ECO:0007669"/>
    <property type="project" value="UniProtKB-SubCell"/>
</dbReference>
<dbReference type="InterPro" id="IPR045317">
    <property type="entry name" value="RING-HC_RGLG1/2"/>
</dbReference>
<evidence type="ECO:0000256" key="16">
    <source>
        <dbReference type="ARBA" id="ARBA00023288"/>
    </source>
</evidence>
<keyword evidence="15" id="KW-0539">Nucleus</keyword>
<evidence type="ECO:0000313" key="20">
    <source>
        <dbReference type="EMBL" id="ESQ49985.1"/>
    </source>
</evidence>
<dbReference type="Gramene" id="ESQ49985">
    <property type="protein sequence ID" value="ESQ49985"/>
    <property type="gene ID" value="EUTSA_v10020651mg"/>
</dbReference>
<keyword evidence="16" id="KW-0449">Lipoprotein</keyword>
<dbReference type="InterPro" id="IPR002035">
    <property type="entry name" value="VWF_A"/>
</dbReference>
<evidence type="ECO:0000256" key="17">
    <source>
        <dbReference type="PROSITE-ProRule" id="PRU00175"/>
    </source>
</evidence>
<evidence type="ECO:0000256" key="4">
    <source>
        <dbReference type="ARBA" id="ARBA00012483"/>
    </source>
</evidence>
<dbReference type="PROSITE" id="PS50089">
    <property type="entry name" value="ZF_RING_2"/>
    <property type="match status" value="1"/>
</dbReference>
<evidence type="ECO:0000259" key="19">
    <source>
        <dbReference type="PROSITE" id="PS50089"/>
    </source>
</evidence>